<dbReference type="EMBL" id="FOBI01000003">
    <property type="protein sequence ID" value="SEK87941.1"/>
    <property type="molecule type" value="Genomic_DNA"/>
</dbReference>
<feature type="transmembrane region" description="Helical" evidence="1">
    <location>
        <begin position="75"/>
        <end position="96"/>
    </location>
</feature>
<sequence>MLKHTQKSLWSRLFRPIQVVVAQRVQAWITRRMPQAAHQSINYKNIFIMPTRFGASFLFFTLLLFLLGTNYQNNVIILLSYLLVSFFIVVLHHSFFNLSGLRFRAEQSIQGFVASQVYFPLQVSSDKKRFNIGFSFVLAEKSQSPDVVTMAQLPIGHTCIQVPYRLVRRGQYSLPRVLIASEYGFGLFKTWTSLDFAQQVTAFPKPMSYCWADASNKAASQQTTSSIESYHSSGQAGQDEFYQLQSYQTGEPLSRVAWKHVARGQGWLTKHYQQALSAKLHFDFSSLPQGSTEQRLSWLSFAIKDSADKQLGFSLTLPNQSFSYDNGREHTLKCLTALAKF</sequence>
<dbReference type="RefSeq" id="WP_085284168.1">
    <property type="nucleotide sequence ID" value="NZ_FOBI01000003.1"/>
</dbReference>
<dbReference type="STRING" id="641665.GCA_002104455_02599"/>
<accession>A0A1H7KM84</accession>
<keyword evidence="1" id="KW-0812">Transmembrane</keyword>
<evidence type="ECO:0000256" key="1">
    <source>
        <dbReference type="SAM" id="Phobius"/>
    </source>
</evidence>
<dbReference type="PANTHER" id="PTHR34351:SF1">
    <property type="entry name" value="SLR1927 PROTEIN"/>
    <property type="match status" value="1"/>
</dbReference>
<evidence type="ECO:0000313" key="3">
    <source>
        <dbReference type="Proteomes" id="UP000199297"/>
    </source>
</evidence>
<feature type="transmembrane region" description="Helical" evidence="1">
    <location>
        <begin position="53"/>
        <end position="69"/>
    </location>
</feature>
<dbReference type="AlphaFoldDB" id="A0A1H7KM84"/>
<protein>
    <submittedName>
        <fullName evidence="2">Uncharacterized conserved protein, DUF58 family, contains vWF domain</fullName>
    </submittedName>
</protein>
<name>A0A1H7KM84_9GAMM</name>
<dbReference type="OrthoDB" id="5298497at2"/>
<proteinExistence type="predicted"/>
<organism evidence="2 3">
    <name type="scientific">Colwellia chukchiensis</name>
    <dbReference type="NCBI Taxonomy" id="641665"/>
    <lineage>
        <taxon>Bacteria</taxon>
        <taxon>Pseudomonadati</taxon>
        <taxon>Pseudomonadota</taxon>
        <taxon>Gammaproteobacteria</taxon>
        <taxon>Alteromonadales</taxon>
        <taxon>Colwelliaceae</taxon>
        <taxon>Colwellia</taxon>
    </lineage>
</organism>
<keyword evidence="1" id="KW-0472">Membrane</keyword>
<keyword evidence="3" id="KW-1185">Reference proteome</keyword>
<evidence type="ECO:0000313" key="2">
    <source>
        <dbReference type="EMBL" id="SEK87941.1"/>
    </source>
</evidence>
<dbReference type="PANTHER" id="PTHR34351">
    <property type="entry name" value="SLR1927 PROTEIN-RELATED"/>
    <property type="match status" value="1"/>
</dbReference>
<keyword evidence="1" id="KW-1133">Transmembrane helix</keyword>
<dbReference type="Proteomes" id="UP000199297">
    <property type="component" value="Unassembled WGS sequence"/>
</dbReference>
<reference evidence="3" key="1">
    <citation type="submission" date="2016-10" db="EMBL/GenBank/DDBJ databases">
        <authorList>
            <person name="Varghese N."/>
            <person name="Submissions S."/>
        </authorList>
    </citation>
    <scope>NUCLEOTIDE SEQUENCE [LARGE SCALE GENOMIC DNA]</scope>
    <source>
        <strain evidence="3">CGMCC 1.9127</strain>
    </source>
</reference>
<gene>
    <name evidence="2" type="ORF">SAMN05216262_103194</name>
</gene>